<gene>
    <name evidence="12" type="primary">queD</name>
    <name evidence="12" type="ORF">HOP12_13900</name>
</gene>
<proteinExistence type="inferred from homology"/>
<dbReference type="PANTHER" id="PTHR12589:SF7">
    <property type="entry name" value="6-PYRUVOYL TETRAHYDROBIOPTERIN SYNTHASE"/>
    <property type="match status" value="1"/>
</dbReference>
<dbReference type="GO" id="GO:0046872">
    <property type="term" value="F:metal ion binding"/>
    <property type="evidence" value="ECO:0007669"/>
    <property type="project" value="UniProtKB-KW"/>
</dbReference>
<dbReference type="Proteomes" id="UP000580839">
    <property type="component" value="Unassembled WGS sequence"/>
</dbReference>
<feature type="binding site" evidence="11">
    <location>
        <position position="32"/>
    </location>
    <ligand>
        <name>Zn(2+)</name>
        <dbReference type="ChEBI" id="CHEBI:29105"/>
    </ligand>
</feature>
<evidence type="ECO:0000256" key="9">
    <source>
        <dbReference type="PIRNR" id="PIRNR006113"/>
    </source>
</evidence>
<evidence type="ECO:0000256" key="10">
    <source>
        <dbReference type="PIRSR" id="PIRSR006113-1"/>
    </source>
</evidence>
<keyword evidence="4 9" id="KW-0479">Metal-binding</keyword>
<dbReference type="PANTHER" id="PTHR12589">
    <property type="entry name" value="PYRUVOYL TETRAHYDROBIOPTERIN SYNTHASE"/>
    <property type="match status" value="1"/>
</dbReference>
<dbReference type="Gene3D" id="3.30.479.10">
    <property type="entry name" value="6-pyruvoyl tetrahydropterin synthase/QueD"/>
    <property type="match status" value="1"/>
</dbReference>
<evidence type="ECO:0000256" key="8">
    <source>
        <dbReference type="ARBA" id="ARBA00048807"/>
    </source>
</evidence>
<evidence type="ECO:0000313" key="12">
    <source>
        <dbReference type="EMBL" id="NOT35235.1"/>
    </source>
</evidence>
<dbReference type="NCBIfam" id="TIGR03367">
    <property type="entry name" value="queuosine_QueD"/>
    <property type="match status" value="1"/>
</dbReference>
<evidence type="ECO:0000313" key="13">
    <source>
        <dbReference type="Proteomes" id="UP000580839"/>
    </source>
</evidence>
<evidence type="ECO:0000256" key="11">
    <source>
        <dbReference type="PIRSR" id="PIRSR006113-2"/>
    </source>
</evidence>
<dbReference type="InterPro" id="IPR038418">
    <property type="entry name" value="6-PTP_synth/QueD_sf"/>
</dbReference>
<feature type="active site" description="Proton acceptor" evidence="10">
    <location>
        <position position="26"/>
    </location>
</feature>
<feature type="binding site" evidence="11">
    <location>
        <position position="30"/>
    </location>
    <ligand>
        <name>Zn(2+)</name>
        <dbReference type="ChEBI" id="CHEBI:29105"/>
    </ligand>
</feature>
<reference evidence="12 13" key="1">
    <citation type="submission" date="2020-04" db="EMBL/GenBank/DDBJ databases">
        <title>Metagenomic profiling of ammonia- and methane-oxidizing microorganisms in a Dutch drinking water treatment plant.</title>
        <authorList>
            <person name="Poghosyan L."/>
            <person name="Leucker S."/>
        </authorList>
    </citation>
    <scope>NUCLEOTIDE SEQUENCE [LARGE SCALE GENOMIC DNA]</scope>
    <source>
        <strain evidence="12">S-RSF-IL-03</strain>
    </source>
</reference>
<feature type="active site" description="Charge relay system" evidence="10">
    <location>
        <position position="110"/>
    </location>
</feature>
<evidence type="ECO:0000256" key="6">
    <source>
        <dbReference type="ARBA" id="ARBA00022833"/>
    </source>
</evidence>
<comment type="pathway">
    <text evidence="1 9">Purine metabolism; 7-cyano-7-deazaguanine biosynthesis.</text>
</comment>
<evidence type="ECO:0000256" key="1">
    <source>
        <dbReference type="ARBA" id="ARBA00005061"/>
    </source>
</evidence>
<feature type="binding site" evidence="11">
    <location>
        <position position="15"/>
    </location>
    <ligand>
        <name>Zn(2+)</name>
        <dbReference type="ChEBI" id="CHEBI:29105"/>
    </ligand>
</feature>
<feature type="active site" description="Charge relay system" evidence="10">
    <location>
        <position position="71"/>
    </location>
</feature>
<protein>
    <recommendedName>
        <fullName evidence="3 9">6-carboxy-5,6,7,8-tetrahydropterin synthase</fullName>
        <ecNumber evidence="9">4.-.-.-</ecNumber>
    </recommendedName>
</protein>
<evidence type="ECO:0000256" key="2">
    <source>
        <dbReference type="ARBA" id="ARBA00008900"/>
    </source>
</evidence>
<dbReference type="AlphaFoldDB" id="A0A849ST48"/>
<comment type="caution">
    <text evidence="12">The sequence shown here is derived from an EMBL/GenBank/DDBJ whole genome shotgun (WGS) entry which is preliminary data.</text>
</comment>
<comment type="similarity">
    <text evidence="2 9">Belongs to the PTPS family. QueD subfamily.</text>
</comment>
<dbReference type="GO" id="GO:0070497">
    <property type="term" value="F:6-carboxytetrahydropterin synthase activity"/>
    <property type="evidence" value="ECO:0007669"/>
    <property type="project" value="UniProtKB-EC"/>
</dbReference>
<dbReference type="GO" id="GO:0008616">
    <property type="term" value="P:tRNA queuosine(34) biosynthetic process"/>
    <property type="evidence" value="ECO:0007669"/>
    <property type="project" value="UniProtKB-KW"/>
</dbReference>
<dbReference type="FunFam" id="3.30.479.10:FF:000001">
    <property type="entry name" value="6-carboxy-5,6,7,8-tetrahydropterin synthase"/>
    <property type="match status" value="1"/>
</dbReference>
<sequence length="125" mass="14464">MHVELTREYRFEAAHRLPMVPPDHKCFRMHGHSFVIEVTLAGPVDPALGWLVDFGEITRIVEPLLKRELDHRTLNDVEGLENPTSENLCGWLWQRLNPLLPYLSVITVRETCTARCTYRGALDRD</sequence>
<dbReference type="EMBL" id="JABFRW010000182">
    <property type="protein sequence ID" value="NOT35235.1"/>
    <property type="molecule type" value="Genomic_DNA"/>
</dbReference>
<comment type="cofactor">
    <cofactor evidence="9 11">
        <name>Zn(2+)</name>
        <dbReference type="ChEBI" id="CHEBI:29105"/>
    </cofactor>
    <text evidence="9 11">Binds 1 zinc ion per subunit.</text>
</comment>
<evidence type="ECO:0000256" key="5">
    <source>
        <dbReference type="ARBA" id="ARBA00022785"/>
    </source>
</evidence>
<dbReference type="SUPFAM" id="SSF55620">
    <property type="entry name" value="Tetrahydrobiopterin biosynthesis enzymes-like"/>
    <property type="match status" value="1"/>
</dbReference>
<dbReference type="InterPro" id="IPR007115">
    <property type="entry name" value="6-PTP_synth/QueD"/>
</dbReference>
<organism evidence="12 13">
    <name type="scientific">Eiseniibacteriota bacterium</name>
    <dbReference type="NCBI Taxonomy" id="2212470"/>
    <lineage>
        <taxon>Bacteria</taxon>
        <taxon>Candidatus Eiseniibacteriota</taxon>
    </lineage>
</organism>
<dbReference type="EC" id="4.-.-.-" evidence="9"/>
<keyword evidence="6 9" id="KW-0862">Zinc</keyword>
<dbReference type="UniPathway" id="UPA00391"/>
<dbReference type="PIRSF" id="PIRSF006113">
    <property type="entry name" value="PTP_synth"/>
    <property type="match status" value="1"/>
</dbReference>
<keyword evidence="5 9" id="KW-0671">Queuosine biosynthesis</keyword>
<keyword evidence="7 9" id="KW-0456">Lyase</keyword>
<evidence type="ECO:0000256" key="7">
    <source>
        <dbReference type="ARBA" id="ARBA00023239"/>
    </source>
</evidence>
<accession>A0A849ST48</accession>
<evidence type="ECO:0000256" key="3">
    <source>
        <dbReference type="ARBA" id="ARBA00018141"/>
    </source>
</evidence>
<dbReference type="Pfam" id="PF01242">
    <property type="entry name" value="PTPS"/>
    <property type="match status" value="1"/>
</dbReference>
<evidence type="ECO:0000256" key="4">
    <source>
        <dbReference type="ARBA" id="ARBA00022723"/>
    </source>
</evidence>
<comment type="catalytic activity">
    <reaction evidence="8 9">
        <text>7,8-dihydroneopterin 3'-triphosphate + H2O = 6-carboxy-5,6,7,8-tetrahydropterin + triphosphate + acetaldehyde + 2 H(+)</text>
        <dbReference type="Rhea" id="RHEA:27966"/>
        <dbReference type="ChEBI" id="CHEBI:15343"/>
        <dbReference type="ChEBI" id="CHEBI:15377"/>
        <dbReference type="ChEBI" id="CHEBI:15378"/>
        <dbReference type="ChEBI" id="CHEBI:18036"/>
        <dbReference type="ChEBI" id="CHEBI:58462"/>
        <dbReference type="ChEBI" id="CHEBI:61032"/>
        <dbReference type="EC" id="4.1.2.50"/>
    </reaction>
</comment>
<name>A0A849ST48_UNCEI</name>